<evidence type="ECO:0000256" key="1">
    <source>
        <dbReference type="ARBA" id="ARBA00008894"/>
    </source>
</evidence>
<keyword evidence="6" id="KW-0175">Coiled coil</keyword>
<sequence length="1185" mass="132373">MEGAGASQSLVNNVGRLLAAEYGQLSGVGGEIAELRDDLSAMNALLRMQSEAKDGSVDPFIQEIMKQVRELAYDSEDRIDLYRLRIKCRRNDGVFARVKHLFQTLSSRRRLAGDVRALRARAIAISERHARYGVNREALGWSPASSAPLLLEAPVSEHALRRVNDPGHHKLVSIGNQVDTLVEQLKARVDGNCLKVFSIVGFGGVGKTTLAKEVFRRLEANFQFTAMVSLSQAFEPARDLTALLKLVLQRFLKANPETEESIVNENRIDDLDPESLADTLKKCLAPYRYLIVIDDVWTIRAWEAIHSVLPESNCDSRIIVTTRMETVAKACSSTTVCGHRIHRMKPLKHEASKKLFLSIAFGFVDYSYPKELEDVMDKILTKCGGLPLALISIASVLSGYRSPGCKDKWKAVCKSIGYQMESSLTLQGMRHIVTLSYNHLPHELKSCMLYFSIFPEDYEISKERLLRRWIAEGLVLEKRGLTPMEVAESYLDELVSRNMVEPVHVSYDGKQESCRVHDMLHEVMVSMSLGSNFVSLLGGQYAGKLYDRIRRLSIQGSAVLKRVADNKNPHDTEQEGPDGTGQDGPDGTGIDLSKILGPRPEISSGPGKDEICVEQYGVDDSVRGPRKRKFKMKLQWKDEICETEQMDADEICETEQMDVQHVRSLSMFHHTGQKLLDHLHQFTLLKVLDLEDCGGLRNHHMRYICRLYLLKFLSLRGTIISVVPRQIEKLEHLQVFDVSATHLKELPETVTNLERLESLQFSKRYEWNTMWMMPRGLKKMKALQKVRFALLGNDIQVAQEVGELKQLQDICVYINSVEESVLREFGVSLSRISTLRRLSIGDLCHDNNSKTLDFLHSLRTPPRYLQYLRIAGGIKKLPTWVGSLTFLVEFDMSRGKLVGDQLFGVLCLLPNLKSVWIQQRCYEDTELVARTTQNFPALINLNVTSDSEKPRILRFEEGSMTKLETLLVNFGNNKKSILGVEHLTNLKEVQLTGKTDNPKLSRALQQLKAESERRSRPNQFKVVVRYDYGLNKIIEKVKGLSAKSTGPGDFQNFGNYFCIGKGLLREADVIKGDKDLFSFGNPVDLVHRARGPGMGGGPPVHGGPGGGRGGGSPESSLVARGRGAGSRGVVAGGAHVKAKPWGEHVVDEVHRRGDEGSPEMARAARCDGERGGAGLSSNESGCACR</sequence>
<dbReference type="InterPro" id="IPR058922">
    <property type="entry name" value="WHD_DRP"/>
</dbReference>
<feature type="compositionally biased region" description="Low complexity" evidence="7">
    <location>
        <begin position="1113"/>
        <end position="1134"/>
    </location>
</feature>
<proteinExistence type="inferred from homology"/>
<accession>A0A5J9W1A6</accession>
<dbReference type="SUPFAM" id="SSF52540">
    <property type="entry name" value="P-loop containing nucleoside triphosphate hydrolases"/>
    <property type="match status" value="1"/>
</dbReference>
<dbReference type="InterPro" id="IPR027417">
    <property type="entry name" value="P-loop_NTPase"/>
</dbReference>
<evidence type="ECO:0000256" key="4">
    <source>
        <dbReference type="ARBA" id="ARBA00022741"/>
    </source>
</evidence>
<dbReference type="InterPro" id="IPR032675">
    <property type="entry name" value="LRR_dom_sf"/>
</dbReference>
<keyword evidence="2" id="KW-0433">Leucine-rich repeat</keyword>
<dbReference type="Gramene" id="TVU41707">
    <property type="protein sequence ID" value="TVU41707"/>
    <property type="gene ID" value="EJB05_15251"/>
</dbReference>
<dbReference type="Proteomes" id="UP000324897">
    <property type="component" value="Chromosome 4"/>
</dbReference>
<dbReference type="Gene3D" id="3.40.50.300">
    <property type="entry name" value="P-loop containing nucleotide triphosphate hydrolases"/>
    <property type="match status" value="1"/>
</dbReference>
<dbReference type="GO" id="GO:0009626">
    <property type="term" value="P:plant-type hypersensitive response"/>
    <property type="evidence" value="ECO:0007669"/>
    <property type="project" value="UniProtKB-ARBA"/>
</dbReference>
<keyword evidence="5" id="KW-0611">Plant defense</keyword>
<feature type="region of interest" description="Disordered" evidence="7">
    <location>
        <begin position="563"/>
        <end position="609"/>
    </location>
</feature>
<evidence type="ECO:0000259" key="8">
    <source>
        <dbReference type="Pfam" id="PF00931"/>
    </source>
</evidence>
<feature type="compositionally biased region" description="Gly residues" evidence="7">
    <location>
        <begin position="1092"/>
        <end position="1112"/>
    </location>
</feature>
<feature type="region of interest" description="Disordered" evidence="7">
    <location>
        <begin position="1091"/>
        <end position="1136"/>
    </location>
</feature>
<dbReference type="PANTHER" id="PTHR23155:SF1005">
    <property type="entry name" value="OS07G0197300 PROTEIN"/>
    <property type="match status" value="1"/>
</dbReference>
<dbReference type="InterPro" id="IPR044974">
    <property type="entry name" value="Disease_R_plants"/>
</dbReference>
<feature type="domain" description="Disease resistance R13L4/SHOC-2-like LRR" evidence="11">
    <location>
        <begin position="661"/>
        <end position="999"/>
    </location>
</feature>
<dbReference type="GO" id="GO:0002758">
    <property type="term" value="P:innate immune response-activating signaling pathway"/>
    <property type="evidence" value="ECO:0007669"/>
    <property type="project" value="UniProtKB-ARBA"/>
</dbReference>
<evidence type="ECO:0008006" key="14">
    <source>
        <dbReference type="Google" id="ProtNLM"/>
    </source>
</evidence>
<feature type="compositionally biased region" description="Basic and acidic residues" evidence="7">
    <location>
        <begin position="563"/>
        <end position="573"/>
    </location>
</feature>
<feature type="region of interest" description="Disordered" evidence="7">
    <location>
        <begin position="1150"/>
        <end position="1185"/>
    </location>
</feature>
<dbReference type="SUPFAM" id="SSF52058">
    <property type="entry name" value="L domain-like"/>
    <property type="match status" value="1"/>
</dbReference>
<dbReference type="Gene3D" id="1.20.5.4130">
    <property type="match status" value="1"/>
</dbReference>
<dbReference type="InterPro" id="IPR038005">
    <property type="entry name" value="RX-like_CC"/>
</dbReference>
<evidence type="ECO:0000256" key="3">
    <source>
        <dbReference type="ARBA" id="ARBA00022737"/>
    </source>
</evidence>
<dbReference type="PRINTS" id="PR00364">
    <property type="entry name" value="DISEASERSIST"/>
</dbReference>
<dbReference type="PANTHER" id="PTHR23155">
    <property type="entry name" value="DISEASE RESISTANCE PROTEIN RP"/>
    <property type="match status" value="1"/>
</dbReference>
<evidence type="ECO:0000259" key="10">
    <source>
        <dbReference type="Pfam" id="PF23559"/>
    </source>
</evidence>
<dbReference type="InterPro" id="IPR002182">
    <property type="entry name" value="NB-ARC"/>
</dbReference>
<name>A0A5J9W1A6_9POAL</name>
<protein>
    <recommendedName>
        <fullName evidence="14">AAA+ ATPase domain-containing protein</fullName>
    </recommendedName>
</protein>
<dbReference type="InterPro" id="IPR041118">
    <property type="entry name" value="Rx_N"/>
</dbReference>
<feature type="domain" description="NB-ARC" evidence="8">
    <location>
        <begin position="179"/>
        <end position="361"/>
    </location>
</feature>
<keyword evidence="13" id="KW-1185">Reference proteome</keyword>
<dbReference type="Gene3D" id="3.80.10.10">
    <property type="entry name" value="Ribonuclease Inhibitor"/>
    <property type="match status" value="1"/>
</dbReference>
<dbReference type="Pfam" id="PF00931">
    <property type="entry name" value="NB-ARC"/>
    <property type="match status" value="1"/>
</dbReference>
<evidence type="ECO:0000259" key="9">
    <source>
        <dbReference type="Pfam" id="PF18052"/>
    </source>
</evidence>
<gene>
    <name evidence="12" type="ORF">EJB05_15251</name>
</gene>
<feature type="non-terminal residue" evidence="12">
    <location>
        <position position="1"/>
    </location>
</feature>
<dbReference type="Gene3D" id="1.10.10.10">
    <property type="entry name" value="Winged helix-like DNA-binding domain superfamily/Winged helix DNA-binding domain"/>
    <property type="match status" value="1"/>
</dbReference>
<organism evidence="12 13">
    <name type="scientific">Eragrostis curvula</name>
    <name type="common">weeping love grass</name>
    <dbReference type="NCBI Taxonomy" id="38414"/>
    <lineage>
        <taxon>Eukaryota</taxon>
        <taxon>Viridiplantae</taxon>
        <taxon>Streptophyta</taxon>
        <taxon>Embryophyta</taxon>
        <taxon>Tracheophyta</taxon>
        <taxon>Spermatophyta</taxon>
        <taxon>Magnoliopsida</taxon>
        <taxon>Liliopsida</taxon>
        <taxon>Poales</taxon>
        <taxon>Poaceae</taxon>
        <taxon>PACMAD clade</taxon>
        <taxon>Chloridoideae</taxon>
        <taxon>Eragrostideae</taxon>
        <taxon>Eragrostidinae</taxon>
        <taxon>Eragrostis</taxon>
    </lineage>
</organism>
<evidence type="ECO:0000256" key="6">
    <source>
        <dbReference type="ARBA" id="ARBA00023054"/>
    </source>
</evidence>
<evidence type="ECO:0000256" key="2">
    <source>
        <dbReference type="ARBA" id="ARBA00022614"/>
    </source>
</evidence>
<keyword evidence="3" id="KW-0677">Repeat</keyword>
<dbReference type="Pfam" id="PF18052">
    <property type="entry name" value="Rx_N"/>
    <property type="match status" value="1"/>
</dbReference>
<dbReference type="GO" id="GO:0042742">
    <property type="term" value="P:defense response to bacterium"/>
    <property type="evidence" value="ECO:0007669"/>
    <property type="project" value="UniProtKB-ARBA"/>
</dbReference>
<evidence type="ECO:0000256" key="5">
    <source>
        <dbReference type="ARBA" id="ARBA00022821"/>
    </source>
</evidence>
<dbReference type="AlphaFoldDB" id="A0A5J9W1A6"/>
<feature type="domain" description="Disease resistance protein winged helix" evidence="10">
    <location>
        <begin position="453"/>
        <end position="523"/>
    </location>
</feature>
<evidence type="ECO:0000313" key="13">
    <source>
        <dbReference type="Proteomes" id="UP000324897"/>
    </source>
</evidence>
<evidence type="ECO:0000259" key="11">
    <source>
        <dbReference type="Pfam" id="PF23598"/>
    </source>
</evidence>
<dbReference type="Pfam" id="PF23559">
    <property type="entry name" value="WHD_DRP"/>
    <property type="match status" value="1"/>
</dbReference>
<dbReference type="InterPro" id="IPR055414">
    <property type="entry name" value="LRR_R13L4/SHOC2-like"/>
</dbReference>
<comment type="similarity">
    <text evidence="1">Belongs to the disease resistance NB-LRR family.</text>
</comment>
<reference evidence="12 13" key="1">
    <citation type="journal article" date="2019" name="Sci. Rep.">
        <title>A high-quality genome of Eragrostis curvula grass provides insights into Poaceae evolution and supports new strategies to enhance forage quality.</title>
        <authorList>
            <person name="Carballo J."/>
            <person name="Santos B.A.C.M."/>
            <person name="Zappacosta D."/>
            <person name="Garbus I."/>
            <person name="Selva J.P."/>
            <person name="Gallo C.A."/>
            <person name="Diaz A."/>
            <person name="Albertini E."/>
            <person name="Caccamo M."/>
            <person name="Echenique V."/>
        </authorList>
    </citation>
    <scope>NUCLEOTIDE SEQUENCE [LARGE SCALE GENOMIC DNA]</scope>
    <source>
        <strain evidence="13">cv. Victoria</strain>
        <tissue evidence="12">Leaf</tissue>
    </source>
</reference>
<dbReference type="GO" id="GO:0043531">
    <property type="term" value="F:ADP binding"/>
    <property type="evidence" value="ECO:0007669"/>
    <property type="project" value="InterPro"/>
</dbReference>
<dbReference type="InterPro" id="IPR042197">
    <property type="entry name" value="Apaf_helical"/>
</dbReference>
<dbReference type="InterPro" id="IPR036388">
    <property type="entry name" value="WH-like_DNA-bd_sf"/>
</dbReference>
<keyword evidence="4" id="KW-0547">Nucleotide-binding</keyword>
<dbReference type="Pfam" id="PF23598">
    <property type="entry name" value="LRR_14"/>
    <property type="match status" value="1"/>
</dbReference>
<dbReference type="EMBL" id="RWGY01000007">
    <property type="protein sequence ID" value="TVU41707.1"/>
    <property type="molecule type" value="Genomic_DNA"/>
</dbReference>
<dbReference type="Gene3D" id="1.10.8.430">
    <property type="entry name" value="Helical domain of apoptotic protease-activating factors"/>
    <property type="match status" value="1"/>
</dbReference>
<evidence type="ECO:0000256" key="7">
    <source>
        <dbReference type="SAM" id="MobiDB-lite"/>
    </source>
</evidence>
<feature type="compositionally biased region" description="Gly residues" evidence="7">
    <location>
        <begin position="578"/>
        <end position="587"/>
    </location>
</feature>
<feature type="domain" description="Disease resistance N-terminal" evidence="9">
    <location>
        <begin position="8"/>
        <end position="91"/>
    </location>
</feature>
<comment type="caution">
    <text evidence="12">The sequence shown here is derived from an EMBL/GenBank/DDBJ whole genome shotgun (WGS) entry which is preliminary data.</text>
</comment>
<dbReference type="FunFam" id="1.10.10.10:FF:000322">
    <property type="entry name" value="Probable disease resistance protein At1g63360"/>
    <property type="match status" value="1"/>
</dbReference>
<evidence type="ECO:0000313" key="12">
    <source>
        <dbReference type="EMBL" id="TVU41707.1"/>
    </source>
</evidence>
<dbReference type="OrthoDB" id="687344at2759"/>
<dbReference type="CDD" id="cd14798">
    <property type="entry name" value="RX-CC_like"/>
    <property type="match status" value="1"/>
</dbReference>
<feature type="compositionally biased region" description="Polar residues" evidence="7">
    <location>
        <begin position="1175"/>
        <end position="1185"/>
    </location>
</feature>